<keyword evidence="4" id="KW-1185">Reference proteome</keyword>
<evidence type="ECO:0000313" key="3">
    <source>
        <dbReference type="EMBL" id="GIQ65329.1"/>
    </source>
</evidence>
<name>A0ABQ4NBL7_9BACL</name>
<sequence length="150" mass="16813">MEKSYMDNSKGNKGSKGGKATEHDIKRWCHEYRHRYVLLRTKDGWCIDGIIESVDDQFVRLAVPTGGGYVAEHGNDGRDVYGPDVYGGAGYGPDVYGGAGYGPDYRAYVPYWGWGSPYGLYPYPYYPRGRFYPVVFPLAALLALSLLPFF</sequence>
<dbReference type="RefSeq" id="WP_244863601.1">
    <property type="nucleotide sequence ID" value="NZ_BOVJ01000128.1"/>
</dbReference>
<keyword evidence="2" id="KW-0812">Transmembrane</keyword>
<keyword evidence="2" id="KW-1133">Transmembrane helix</keyword>
<accession>A0ABQ4NBL7</accession>
<evidence type="ECO:0000256" key="1">
    <source>
        <dbReference type="SAM" id="MobiDB-lite"/>
    </source>
</evidence>
<comment type="caution">
    <text evidence="3">The sequence shown here is derived from an EMBL/GenBank/DDBJ whole genome shotgun (WGS) entry which is preliminary data.</text>
</comment>
<organism evidence="3 4">
    <name type="scientific">Paenibacillus cisolokensis</name>
    <dbReference type="NCBI Taxonomy" id="1658519"/>
    <lineage>
        <taxon>Bacteria</taxon>
        <taxon>Bacillati</taxon>
        <taxon>Bacillota</taxon>
        <taxon>Bacilli</taxon>
        <taxon>Bacillales</taxon>
        <taxon>Paenibacillaceae</taxon>
        <taxon>Paenibacillus</taxon>
    </lineage>
</organism>
<feature type="region of interest" description="Disordered" evidence="1">
    <location>
        <begin position="1"/>
        <end position="20"/>
    </location>
</feature>
<keyword evidence="2" id="KW-0472">Membrane</keyword>
<dbReference type="Proteomes" id="UP000680304">
    <property type="component" value="Unassembled WGS sequence"/>
</dbReference>
<feature type="transmembrane region" description="Helical" evidence="2">
    <location>
        <begin position="131"/>
        <end position="149"/>
    </location>
</feature>
<dbReference type="EMBL" id="BOVJ01000128">
    <property type="protein sequence ID" value="GIQ65329.1"/>
    <property type="molecule type" value="Genomic_DNA"/>
</dbReference>
<evidence type="ECO:0000313" key="4">
    <source>
        <dbReference type="Proteomes" id="UP000680304"/>
    </source>
</evidence>
<reference evidence="3 4" key="1">
    <citation type="submission" date="2021-04" db="EMBL/GenBank/DDBJ databases">
        <title>Draft genome sequence of Paenibacillus cisolokensis, LC2-13A.</title>
        <authorList>
            <person name="Uke A."/>
            <person name="Chhe C."/>
            <person name="Baramee S."/>
            <person name="Kosugi A."/>
        </authorList>
    </citation>
    <scope>NUCLEOTIDE SEQUENCE [LARGE SCALE GENOMIC DNA]</scope>
    <source>
        <strain evidence="3 4">LC2-13A</strain>
    </source>
</reference>
<gene>
    <name evidence="3" type="ORF">PACILC2_38970</name>
</gene>
<evidence type="ECO:0000256" key="2">
    <source>
        <dbReference type="SAM" id="Phobius"/>
    </source>
</evidence>
<protein>
    <submittedName>
        <fullName evidence="3">Uncharacterized protein</fullName>
    </submittedName>
</protein>
<proteinExistence type="predicted"/>